<keyword evidence="2 5" id="KW-0378">Hydrolase</keyword>
<evidence type="ECO:0000313" key="6">
    <source>
        <dbReference type="Proteomes" id="UP000000374"/>
    </source>
</evidence>
<dbReference type="Gene3D" id="1.10.150.240">
    <property type="entry name" value="Putative phosphatase, domain 2"/>
    <property type="match status" value="1"/>
</dbReference>
<keyword evidence="4" id="KW-0119">Carbohydrate metabolism</keyword>
<gene>
    <name evidence="5" type="ordered locus">Veis_3364</name>
</gene>
<sequence length="221" mass="23301">MTEAVLFDLDGTLADTSGDLAAATCDALAAVGLPSPEPHTLHAYGSRGGRGMLRAGWSGDLDDALFQRAFTVFLERYALRMYESTVLFDGVGACLEQLARGGRRWGIVTNKRERYTRPLVKHLGFQPEVLVCGDMVPQSKPAPDSLLAAAAALGHAPAECVYVGDDGKDVIAAAAAGMTSVAALYGYSVRLNHPGLKGADAEIGTLRALPSVLKDLAQRKS</sequence>
<dbReference type="SFLD" id="SFLDS00003">
    <property type="entry name" value="Haloacid_Dehalogenase"/>
    <property type="match status" value="1"/>
</dbReference>
<dbReference type="GO" id="GO:0005829">
    <property type="term" value="C:cytosol"/>
    <property type="evidence" value="ECO:0007669"/>
    <property type="project" value="TreeGrafter"/>
</dbReference>
<name>A1WN82_VEREI</name>
<dbReference type="RefSeq" id="WP_011811081.1">
    <property type="nucleotide sequence ID" value="NC_008786.1"/>
</dbReference>
<evidence type="ECO:0000313" key="5">
    <source>
        <dbReference type="EMBL" id="ABM59089.1"/>
    </source>
</evidence>
<dbReference type="Proteomes" id="UP000000374">
    <property type="component" value="Chromosome"/>
</dbReference>
<keyword evidence="6" id="KW-1185">Reference proteome</keyword>
<dbReference type="SFLD" id="SFLDG01129">
    <property type="entry name" value="C1.5:_HAD__Beta-PGM__Phosphata"/>
    <property type="match status" value="1"/>
</dbReference>
<dbReference type="EC" id="3.1.3.18" evidence="5"/>
<dbReference type="OrthoDB" id="9776368at2"/>
<organism evidence="5 6">
    <name type="scientific">Verminephrobacter eiseniae (strain EF01-2)</name>
    <dbReference type="NCBI Taxonomy" id="391735"/>
    <lineage>
        <taxon>Bacteria</taxon>
        <taxon>Pseudomonadati</taxon>
        <taxon>Pseudomonadota</taxon>
        <taxon>Betaproteobacteria</taxon>
        <taxon>Burkholderiales</taxon>
        <taxon>Comamonadaceae</taxon>
        <taxon>Verminephrobacter</taxon>
    </lineage>
</organism>
<dbReference type="GO" id="GO:0006281">
    <property type="term" value="P:DNA repair"/>
    <property type="evidence" value="ECO:0007669"/>
    <property type="project" value="TreeGrafter"/>
</dbReference>
<dbReference type="EMBL" id="CP000542">
    <property type="protein sequence ID" value="ABM59089.1"/>
    <property type="molecule type" value="Genomic_DNA"/>
</dbReference>
<dbReference type="InterPro" id="IPR036412">
    <property type="entry name" value="HAD-like_sf"/>
</dbReference>
<dbReference type="InterPro" id="IPR050155">
    <property type="entry name" value="HAD-like_hydrolase_sf"/>
</dbReference>
<keyword evidence="1" id="KW-0479">Metal-binding</keyword>
<evidence type="ECO:0000256" key="3">
    <source>
        <dbReference type="ARBA" id="ARBA00022842"/>
    </source>
</evidence>
<dbReference type="SUPFAM" id="SSF56784">
    <property type="entry name" value="HAD-like"/>
    <property type="match status" value="1"/>
</dbReference>
<evidence type="ECO:0000256" key="4">
    <source>
        <dbReference type="ARBA" id="ARBA00023277"/>
    </source>
</evidence>
<dbReference type="STRING" id="391735.Veis_3364"/>
<dbReference type="HOGENOM" id="CLU_045011_19_1_4"/>
<dbReference type="NCBIfam" id="TIGR01509">
    <property type="entry name" value="HAD-SF-IA-v3"/>
    <property type="match status" value="1"/>
</dbReference>
<dbReference type="GO" id="GO:0008967">
    <property type="term" value="F:phosphoglycolate phosphatase activity"/>
    <property type="evidence" value="ECO:0007669"/>
    <property type="project" value="UniProtKB-EC"/>
</dbReference>
<dbReference type="KEGG" id="vei:Veis_3364"/>
<dbReference type="PANTHER" id="PTHR43434">
    <property type="entry name" value="PHOSPHOGLYCOLATE PHOSPHATASE"/>
    <property type="match status" value="1"/>
</dbReference>
<dbReference type="InterPro" id="IPR023214">
    <property type="entry name" value="HAD_sf"/>
</dbReference>
<dbReference type="NCBIfam" id="TIGR01549">
    <property type="entry name" value="HAD-SF-IA-v1"/>
    <property type="match status" value="1"/>
</dbReference>
<protein>
    <submittedName>
        <fullName evidence="5">HAD-superfamily hydrolase, subfamily IA, variant 3</fullName>
        <ecNumber evidence="5">3.1.3.18</ecNumber>
    </submittedName>
</protein>
<dbReference type="eggNOG" id="COG0546">
    <property type="taxonomic scope" value="Bacteria"/>
</dbReference>
<evidence type="ECO:0000256" key="2">
    <source>
        <dbReference type="ARBA" id="ARBA00022801"/>
    </source>
</evidence>
<accession>A1WN82</accession>
<dbReference type="InterPro" id="IPR023198">
    <property type="entry name" value="PGP-like_dom2"/>
</dbReference>
<evidence type="ECO:0000256" key="1">
    <source>
        <dbReference type="ARBA" id="ARBA00022723"/>
    </source>
</evidence>
<dbReference type="Pfam" id="PF13419">
    <property type="entry name" value="HAD_2"/>
    <property type="match status" value="1"/>
</dbReference>
<dbReference type="InterPro" id="IPR006439">
    <property type="entry name" value="HAD-SF_hydro_IA"/>
</dbReference>
<dbReference type="GO" id="GO:0046872">
    <property type="term" value="F:metal ion binding"/>
    <property type="evidence" value="ECO:0007669"/>
    <property type="project" value="UniProtKB-KW"/>
</dbReference>
<dbReference type="GeneID" id="76461798"/>
<dbReference type="AlphaFoldDB" id="A1WN82"/>
<keyword evidence="3" id="KW-0460">Magnesium</keyword>
<proteinExistence type="predicted"/>
<dbReference type="PANTHER" id="PTHR43434:SF23">
    <property type="entry name" value="PHOSPHOGLYCOLATE PHOSPHATASE"/>
    <property type="match status" value="1"/>
</dbReference>
<dbReference type="InterPro" id="IPR041492">
    <property type="entry name" value="HAD_2"/>
</dbReference>
<reference evidence="6" key="1">
    <citation type="submission" date="2006-12" db="EMBL/GenBank/DDBJ databases">
        <title>Complete sequence of chromosome 1 of Verminephrobacter eiseniae EF01-2.</title>
        <authorList>
            <person name="Copeland A."/>
            <person name="Lucas S."/>
            <person name="Lapidus A."/>
            <person name="Barry K."/>
            <person name="Detter J.C."/>
            <person name="Glavina del Rio T."/>
            <person name="Dalin E."/>
            <person name="Tice H."/>
            <person name="Pitluck S."/>
            <person name="Chertkov O."/>
            <person name="Brettin T."/>
            <person name="Bruce D."/>
            <person name="Han C."/>
            <person name="Tapia R."/>
            <person name="Gilna P."/>
            <person name="Schmutz J."/>
            <person name="Larimer F."/>
            <person name="Land M."/>
            <person name="Hauser L."/>
            <person name="Kyrpides N."/>
            <person name="Kim E."/>
            <person name="Stahl D."/>
            <person name="Richardson P."/>
        </authorList>
    </citation>
    <scope>NUCLEOTIDE SEQUENCE [LARGE SCALE GENOMIC DNA]</scope>
    <source>
        <strain evidence="6">EF01-2</strain>
    </source>
</reference>
<dbReference type="Gene3D" id="3.40.50.1000">
    <property type="entry name" value="HAD superfamily/HAD-like"/>
    <property type="match status" value="1"/>
</dbReference>